<dbReference type="RefSeq" id="WP_119572278.1">
    <property type="nucleotide sequence ID" value="NZ_LR215032.1"/>
</dbReference>
<dbReference type="Gene3D" id="3.30.1240.10">
    <property type="match status" value="1"/>
</dbReference>
<dbReference type="Proteomes" id="UP000289862">
    <property type="component" value="Plasmid 2"/>
</dbReference>
<comment type="similarity">
    <text evidence="2">Belongs to the HAD-like hydrolase superfamily. Cof family.</text>
</comment>
<dbReference type="InterPro" id="IPR006379">
    <property type="entry name" value="HAD-SF_hydro_IIB"/>
</dbReference>
<dbReference type="OrthoDB" id="9810101at2"/>
<dbReference type="InterPro" id="IPR036412">
    <property type="entry name" value="HAD-like_sf"/>
</dbReference>
<dbReference type="GO" id="GO:0005829">
    <property type="term" value="C:cytosol"/>
    <property type="evidence" value="ECO:0007669"/>
    <property type="project" value="TreeGrafter"/>
</dbReference>
<name>A0A449B057_9BACT</name>
<dbReference type="EC" id="3.1.3.-" evidence="3"/>
<keyword evidence="4" id="KW-1185">Reference proteome</keyword>
<dbReference type="Pfam" id="PF08282">
    <property type="entry name" value="Hydrolase_3"/>
    <property type="match status" value="1"/>
</dbReference>
<evidence type="ECO:0000313" key="4">
    <source>
        <dbReference type="Proteomes" id="UP000289862"/>
    </source>
</evidence>
<dbReference type="NCBIfam" id="TIGR01484">
    <property type="entry name" value="HAD-SF-IIB"/>
    <property type="match status" value="1"/>
</dbReference>
<organism evidence="3 4">
    <name type="scientific">Mycoplasmopsis gallopavonis</name>
    <dbReference type="NCBI Taxonomy" id="76629"/>
    <lineage>
        <taxon>Bacteria</taxon>
        <taxon>Bacillati</taxon>
        <taxon>Mycoplasmatota</taxon>
        <taxon>Mycoplasmoidales</taxon>
        <taxon>Metamycoplasmataceae</taxon>
        <taxon>Mycoplasmopsis</taxon>
    </lineage>
</organism>
<proteinExistence type="inferred from homology"/>
<dbReference type="GO" id="GO:0000287">
    <property type="term" value="F:magnesium ion binding"/>
    <property type="evidence" value="ECO:0007669"/>
    <property type="project" value="TreeGrafter"/>
</dbReference>
<protein>
    <submittedName>
        <fullName evidence="3">COF family HAD hydrolase protein</fullName>
        <ecNumber evidence="3">3.1.3.-</ecNumber>
    </submittedName>
</protein>
<comment type="cofactor">
    <cofactor evidence="1">
        <name>Mg(2+)</name>
        <dbReference type="ChEBI" id="CHEBI:18420"/>
    </cofactor>
</comment>
<dbReference type="GO" id="GO:0016791">
    <property type="term" value="F:phosphatase activity"/>
    <property type="evidence" value="ECO:0007669"/>
    <property type="project" value="UniProtKB-ARBA"/>
</dbReference>
<dbReference type="PROSITE" id="PS01229">
    <property type="entry name" value="COF_2"/>
    <property type="match status" value="1"/>
</dbReference>
<dbReference type="KEGG" id="mgal:NCTC10186_00595"/>
<dbReference type="PANTHER" id="PTHR10000:SF8">
    <property type="entry name" value="HAD SUPERFAMILY HYDROLASE-LIKE, TYPE 3"/>
    <property type="match status" value="1"/>
</dbReference>
<geneLocation type="plasmid" evidence="3 4">
    <name>2</name>
</geneLocation>
<accession>A0A449B057</accession>
<evidence type="ECO:0000313" key="3">
    <source>
        <dbReference type="EMBL" id="VEU73106.1"/>
    </source>
</evidence>
<evidence type="ECO:0000256" key="1">
    <source>
        <dbReference type="ARBA" id="ARBA00001946"/>
    </source>
</evidence>
<dbReference type="AlphaFoldDB" id="A0A449B057"/>
<gene>
    <name evidence="3" type="primary">yidA_2</name>
    <name evidence="3" type="ORF">NCTC10186_00595</name>
</gene>
<dbReference type="SFLD" id="SFLDG01140">
    <property type="entry name" value="C2.B:_Phosphomannomutase_and_P"/>
    <property type="match status" value="1"/>
</dbReference>
<dbReference type="SUPFAM" id="SSF56784">
    <property type="entry name" value="HAD-like"/>
    <property type="match status" value="1"/>
</dbReference>
<sequence length="278" mass="31971">MNKWAIFSDVDGTIYGFPHKKLADETKHKMAEIAAKGVPFVINTGNGPYQKIQRLADELNGRYVICSNGALIWDNQDKKILNLEILPLEEAKKIWRLAEKAGVGLYYFGTHQYYLHMYTEEFKNFITEFCEYDEWILDGRLNEDMHKIEAYGDPQKLEYFYKLTQEEGVNLNVCNLKTHIEITKTGVSKGSGIKWLCENVFNTSVENVMAIGDSPNDISMFEVVGYSYAMENADDLTRSYAKYYTSSVDQLGLVEAVNDYLYRSDFELKRAISQQGKK</sequence>
<dbReference type="NCBIfam" id="TIGR00099">
    <property type="entry name" value="Cof-subfamily"/>
    <property type="match status" value="1"/>
</dbReference>
<reference evidence="3 4" key="1">
    <citation type="submission" date="2019-01" db="EMBL/GenBank/DDBJ databases">
        <authorList>
            <consortium name="Pathogen Informatics"/>
        </authorList>
    </citation>
    <scope>NUCLEOTIDE SEQUENCE [LARGE SCALE GENOMIC DNA]</scope>
    <source>
        <strain evidence="3 4">NCTC10186</strain>
        <plasmid evidence="4">2</plasmid>
    </source>
</reference>
<dbReference type="InterPro" id="IPR000150">
    <property type="entry name" value="Cof"/>
</dbReference>
<keyword evidence="3" id="KW-0614">Plasmid</keyword>
<dbReference type="SFLD" id="SFLDS00003">
    <property type="entry name" value="Haloacid_Dehalogenase"/>
    <property type="match status" value="1"/>
</dbReference>
<dbReference type="Gene3D" id="3.40.50.1000">
    <property type="entry name" value="HAD superfamily/HAD-like"/>
    <property type="match status" value="1"/>
</dbReference>
<dbReference type="InterPro" id="IPR023214">
    <property type="entry name" value="HAD_sf"/>
</dbReference>
<dbReference type="EMBL" id="LR215032">
    <property type="protein sequence ID" value="VEU73106.1"/>
    <property type="molecule type" value="Genomic_DNA"/>
</dbReference>
<keyword evidence="3" id="KW-0378">Hydrolase</keyword>
<evidence type="ECO:0000256" key="2">
    <source>
        <dbReference type="ARBA" id="ARBA00034778"/>
    </source>
</evidence>
<dbReference type="PANTHER" id="PTHR10000">
    <property type="entry name" value="PHOSPHOSERINE PHOSPHATASE"/>
    <property type="match status" value="1"/>
</dbReference>